<dbReference type="HOGENOM" id="CLU_1407247_0_0_12"/>
<dbReference type="STRING" id="456481.LEPBI_I1249"/>
<keyword evidence="2" id="KW-1185">Reference proteome</keyword>
<organism evidence="1 2">
    <name type="scientific">Leptospira biflexa serovar Patoc (strain Patoc 1 / ATCC 23582 / Paris)</name>
    <dbReference type="NCBI Taxonomy" id="456481"/>
    <lineage>
        <taxon>Bacteria</taxon>
        <taxon>Pseudomonadati</taxon>
        <taxon>Spirochaetota</taxon>
        <taxon>Spirochaetia</taxon>
        <taxon>Leptospirales</taxon>
        <taxon>Leptospiraceae</taxon>
        <taxon>Leptospira</taxon>
    </lineage>
</organism>
<dbReference type="AlphaFoldDB" id="B0SNT0"/>
<dbReference type="Proteomes" id="UP000001847">
    <property type="component" value="Chromosome I"/>
</dbReference>
<gene>
    <name evidence="1" type="ordered locus">LEPBI_I1249</name>
</gene>
<dbReference type="OrthoDB" id="345339at2"/>
<name>B0SNT0_LEPBP</name>
<accession>B0SNT0</accession>
<dbReference type="RefSeq" id="WP_012388242.1">
    <property type="nucleotide sequence ID" value="NC_010602.1"/>
</dbReference>
<protein>
    <submittedName>
        <fullName evidence="1">Uncharacterized protein</fullName>
    </submittedName>
</protein>
<dbReference type="KEGG" id="lbi:LEPBI_I1249"/>
<dbReference type="EMBL" id="CP000786">
    <property type="protein sequence ID" value="ABZ97361.1"/>
    <property type="molecule type" value="Genomic_DNA"/>
</dbReference>
<evidence type="ECO:0000313" key="2">
    <source>
        <dbReference type="Proteomes" id="UP000001847"/>
    </source>
</evidence>
<dbReference type="BioCyc" id="LBIF456481:LEPBI_RS06120-MONOMER"/>
<proteinExistence type="predicted"/>
<evidence type="ECO:0000313" key="1">
    <source>
        <dbReference type="EMBL" id="ABZ97361.1"/>
    </source>
</evidence>
<reference evidence="1 2" key="1">
    <citation type="journal article" date="2008" name="PLoS ONE">
        <title>Genome sequence of the saprophyte Leptospira biflexa provides insights into the evolution of Leptospira and the pathogenesis of leptospirosis.</title>
        <authorList>
            <person name="Picardeau M."/>
            <person name="Bulach D.M."/>
            <person name="Bouchier C."/>
            <person name="Zuerner R.L."/>
            <person name="Zidane N."/>
            <person name="Wilson P.J."/>
            <person name="Creno S."/>
            <person name="Kuczek E.S."/>
            <person name="Bommezzadri S."/>
            <person name="Davis J.C."/>
            <person name="McGrath A."/>
            <person name="Johnson M.J."/>
            <person name="Boursaux-Eude C."/>
            <person name="Seemann T."/>
            <person name="Rouy Z."/>
            <person name="Coppel R.L."/>
            <person name="Rood J.I."/>
            <person name="Lajus A."/>
            <person name="Davies J.K."/>
            <person name="Medigue C."/>
            <person name="Adler B."/>
        </authorList>
    </citation>
    <scope>NUCLEOTIDE SEQUENCE [LARGE SCALE GENOMIC DNA]</scope>
    <source>
        <strain evidence="2">Patoc 1 / ATCC 23582 / Paris</strain>
    </source>
</reference>
<sequence>MTDSLGNGIPYSDWVCGLKFQIHLVPKSILLICFSFGIQACQSPELGNACDPGSESFRSFYLARILFDDDREVCGSVAPNKSICDMDPLSIIQPRRWKYVSAEMRKQAAFGTDPMSFETIVQPNAGAAKWLGGVLTDQEKIYSIPYNRSDILTIDPSENSFSNFESGASGAALWEGAVLAPNGKIYAIPRDSS</sequence>